<protein>
    <submittedName>
        <fullName evidence="2">Uncharacterized conserved membrane protein, UPF0127 family</fullName>
    </submittedName>
</protein>
<proteinExistence type="predicted"/>
<dbReference type="Gene3D" id="2.60.120.1140">
    <property type="entry name" value="Protein of unknown function DUF192"/>
    <property type="match status" value="1"/>
</dbReference>
<evidence type="ECO:0000313" key="2">
    <source>
        <dbReference type="EMBL" id="CUB07536.1"/>
    </source>
</evidence>
<keyword evidence="1" id="KW-0732">Signal</keyword>
<sequence length="143" mass="15601">MSLKSCVLAVLAGMALPLTVWAQPRAELTIGMYRIVAEVAADEPSRERGLMFRQHLGANEGMVFVFPAAGRQCMWMKNTPIALSVAFLDEAGRILNVEEMAPRTLDSHCAAAPARYALEMPGGWFRERGIGPGTRIEGLEALK</sequence>
<name>A0A0K6IWN5_9PROT</name>
<dbReference type="EMBL" id="CYHH01000008">
    <property type="protein sequence ID" value="CUB07536.1"/>
    <property type="molecule type" value="Genomic_DNA"/>
</dbReference>
<reference evidence="3" key="1">
    <citation type="submission" date="2015-08" db="EMBL/GenBank/DDBJ databases">
        <authorList>
            <person name="Babu N.S."/>
            <person name="Beckwith C.J."/>
            <person name="Beseler K.G."/>
            <person name="Brison A."/>
            <person name="Carone J.V."/>
            <person name="Caskin T.P."/>
            <person name="Diamond M."/>
            <person name="Durham M.E."/>
            <person name="Foxe J.M."/>
            <person name="Go M."/>
            <person name="Henderson B.A."/>
            <person name="Jones I.B."/>
            <person name="McGettigan J.A."/>
            <person name="Micheletti S.J."/>
            <person name="Nasrallah M.E."/>
            <person name="Ortiz D."/>
            <person name="Piller C.R."/>
            <person name="Privatt S.R."/>
            <person name="Schneider S.L."/>
            <person name="Sharp S."/>
            <person name="Smith T.C."/>
            <person name="Stanton J.D."/>
            <person name="Ullery H.E."/>
            <person name="Wilson R.J."/>
            <person name="Serrano M.G."/>
            <person name="Buck G."/>
            <person name="Lee V."/>
            <person name="Wang Y."/>
            <person name="Carvalho R."/>
            <person name="Voegtly L."/>
            <person name="Shi R."/>
            <person name="Duckworth R."/>
            <person name="Johnson A."/>
            <person name="Loviza R."/>
            <person name="Walstead R."/>
            <person name="Shah Z."/>
            <person name="Kiflezghi M."/>
            <person name="Wade K."/>
            <person name="Ball S.L."/>
            <person name="Bradley K.W."/>
            <person name="Asai D.J."/>
            <person name="Bowman C.A."/>
            <person name="Russell D.A."/>
            <person name="Pope W.H."/>
            <person name="Jacobs-Sera D."/>
            <person name="Hendrix R.W."/>
            <person name="Hatfull G.F."/>
        </authorList>
    </citation>
    <scope>NUCLEOTIDE SEQUENCE [LARGE SCALE GENOMIC DNA]</scope>
    <source>
        <strain evidence="3">JCM 19170</strain>
    </source>
</reference>
<dbReference type="PANTHER" id="PTHR37953">
    <property type="entry name" value="UPF0127 PROTEIN MJ1496"/>
    <property type="match status" value="1"/>
</dbReference>
<feature type="chain" id="PRO_5005505943" evidence="1">
    <location>
        <begin position="23"/>
        <end position="143"/>
    </location>
</feature>
<keyword evidence="3" id="KW-1185">Reference proteome</keyword>
<evidence type="ECO:0000256" key="1">
    <source>
        <dbReference type="SAM" id="SignalP"/>
    </source>
</evidence>
<dbReference type="OrthoDB" id="5294123at2"/>
<dbReference type="InterPro" id="IPR003795">
    <property type="entry name" value="DUF192"/>
</dbReference>
<accession>A0A0K6IWN5</accession>
<gene>
    <name evidence="2" type="ORF">Ga0061068_10863</name>
</gene>
<dbReference type="Proteomes" id="UP000182108">
    <property type="component" value="Unassembled WGS sequence"/>
</dbReference>
<dbReference type="Pfam" id="PF02643">
    <property type="entry name" value="DUF192"/>
    <property type="match status" value="1"/>
</dbReference>
<dbReference type="RefSeq" id="WP_055423816.1">
    <property type="nucleotide sequence ID" value="NZ_CYHH01000008.1"/>
</dbReference>
<feature type="signal peptide" evidence="1">
    <location>
        <begin position="1"/>
        <end position="22"/>
    </location>
</feature>
<dbReference type="AlphaFoldDB" id="A0A0K6IWN5"/>
<dbReference type="PANTHER" id="PTHR37953:SF1">
    <property type="entry name" value="UPF0127 PROTEIN MJ1496"/>
    <property type="match status" value="1"/>
</dbReference>
<dbReference type="InterPro" id="IPR038695">
    <property type="entry name" value="Saro_0823-like_sf"/>
</dbReference>
<organism evidence="2 3">
    <name type="scientific">Tepidiphilus thermophilus</name>
    <dbReference type="NCBI Taxonomy" id="876478"/>
    <lineage>
        <taxon>Bacteria</taxon>
        <taxon>Pseudomonadati</taxon>
        <taxon>Pseudomonadota</taxon>
        <taxon>Hydrogenophilia</taxon>
        <taxon>Hydrogenophilales</taxon>
        <taxon>Hydrogenophilaceae</taxon>
        <taxon>Tepidiphilus</taxon>
    </lineage>
</organism>
<evidence type="ECO:0000313" key="3">
    <source>
        <dbReference type="Proteomes" id="UP000182108"/>
    </source>
</evidence>